<protein>
    <submittedName>
        <fullName evidence="1">Uncharacterized protein</fullName>
    </submittedName>
</protein>
<name>A0A426ZUA1_ENSVE</name>
<dbReference type="AlphaFoldDB" id="A0A426ZUA1"/>
<reference evidence="1 2" key="1">
    <citation type="journal article" date="2014" name="Agronomy (Basel)">
        <title>A Draft Genome Sequence for Ensete ventricosum, the Drought-Tolerant Tree Against Hunger.</title>
        <authorList>
            <person name="Harrison J."/>
            <person name="Moore K.A."/>
            <person name="Paszkiewicz K."/>
            <person name="Jones T."/>
            <person name="Grant M."/>
            <person name="Ambacheew D."/>
            <person name="Muzemil S."/>
            <person name="Studholme D.J."/>
        </authorList>
    </citation>
    <scope>NUCLEOTIDE SEQUENCE [LARGE SCALE GENOMIC DNA]</scope>
</reference>
<evidence type="ECO:0000313" key="2">
    <source>
        <dbReference type="Proteomes" id="UP000287651"/>
    </source>
</evidence>
<gene>
    <name evidence="1" type="ORF">B296_00026657</name>
</gene>
<dbReference type="Proteomes" id="UP000287651">
    <property type="component" value="Unassembled WGS sequence"/>
</dbReference>
<dbReference type="EMBL" id="AMZH03005001">
    <property type="protein sequence ID" value="RRT67551.1"/>
    <property type="molecule type" value="Genomic_DNA"/>
</dbReference>
<evidence type="ECO:0000313" key="1">
    <source>
        <dbReference type="EMBL" id="RRT67551.1"/>
    </source>
</evidence>
<accession>A0A426ZUA1</accession>
<comment type="caution">
    <text evidence="1">The sequence shown here is derived from an EMBL/GenBank/DDBJ whole genome shotgun (WGS) entry which is preliminary data.</text>
</comment>
<sequence length="72" mass="7790">MRLKASSGPEVVAAIVKQAVDLQVEVDKLKSDPGEVEQSCEVVDQSGGRKDGFASAENAFGFRLSHWLLDQD</sequence>
<organism evidence="1 2">
    <name type="scientific">Ensete ventricosum</name>
    <name type="common">Abyssinian banana</name>
    <name type="synonym">Musa ensete</name>
    <dbReference type="NCBI Taxonomy" id="4639"/>
    <lineage>
        <taxon>Eukaryota</taxon>
        <taxon>Viridiplantae</taxon>
        <taxon>Streptophyta</taxon>
        <taxon>Embryophyta</taxon>
        <taxon>Tracheophyta</taxon>
        <taxon>Spermatophyta</taxon>
        <taxon>Magnoliopsida</taxon>
        <taxon>Liliopsida</taxon>
        <taxon>Zingiberales</taxon>
        <taxon>Musaceae</taxon>
        <taxon>Ensete</taxon>
    </lineage>
</organism>
<proteinExistence type="predicted"/>